<evidence type="ECO:0000259" key="5">
    <source>
        <dbReference type="Pfam" id="PF15063"/>
    </source>
</evidence>
<feature type="compositionally biased region" description="Acidic residues" evidence="4">
    <location>
        <begin position="149"/>
        <end position="159"/>
    </location>
</feature>
<dbReference type="OrthoDB" id="9906905at2759"/>
<dbReference type="PANTHER" id="PTHR14350">
    <property type="entry name" value="ARGININE VASOPRESSIN-INDUCED PROTEIN 1"/>
    <property type="match status" value="1"/>
</dbReference>
<evidence type="ECO:0000256" key="2">
    <source>
        <dbReference type="ARBA" id="ARBA00020697"/>
    </source>
</evidence>
<comment type="function">
    <text evidence="1">May be involved in MAP kinase activation, epithelial sodium channel (ENaC) down-regulation and cell cycling.</text>
</comment>
<proteinExistence type="predicted"/>
<accession>A0A9D3PPC4</accession>
<keyword evidence="3" id="KW-0131">Cell cycle</keyword>
<evidence type="ECO:0000256" key="1">
    <source>
        <dbReference type="ARBA" id="ARBA00002403"/>
    </source>
</evidence>
<organism evidence="6 7">
    <name type="scientific">Megalops atlanticus</name>
    <name type="common">Tarpon</name>
    <name type="synonym">Clupea gigantea</name>
    <dbReference type="NCBI Taxonomy" id="7932"/>
    <lineage>
        <taxon>Eukaryota</taxon>
        <taxon>Metazoa</taxon>
        <taxon>Chordata</taxon>
        <taxon>Craniata</taxon>
        <taxon>Vertebrata</taxon>
        <taxon>Euteleostomi</taxon>
        <taxon>Actinopterygii</taxon>
        <taxon>Neopterygii</taxon>
        <taxon>Teleostei</taxon>
        <taxon>Elopiformes</taxon>
        <taxon>Megalopidae</taxon>
        <taxon>Megalops</taxon>
    </lineage>
</organism>
<dbReference type="Pfam" id="PF15063">
    <property type="entry name" value="TC1"/>
    <property type="match status" value="1"/>
</dbReference>
<dbReference type="InterPro" id="IPR020282">
    <property type="entry name" value="Avpi1/C8orf4_dom"/>
</dbReference>
<reference evidence="6" key="1">
    <citation type="submission" date="2021-01" db="EMBL/GenBank/DDBJ databases">
        <authorList>
            <person name="Zahm M."/>
            <person name="Roques C."/>
            <person name="Cabau C."/>
            <person name="Klopp C."/>
            <person name="Donnadieu C."/>
            <person name="Jouanno E."/>
            <person name="Lampietro C."/>
            <person name="Louis A."/>
            <person name="Herpin A."/>
            <person name="Echchiki A."/>
            <person name="Berthelot C."/>
            <person name="Parey E."/>
            <person name="Roest-Crollius H."/>
            <person name="Braasch I."/>
            <person name="Postlethwait J."/>
            <person name="Bobe J."/>
            <person name="Montfort J."/>
            <person name="Bouchez O."/>
            <person name="Begum T."/>
            <person name="Mejri S."/>
            <person name="Adams A."/>
            <person name="Chen W.-J."/>
            <person name="Guiguen Y."/>
        </authorList>
    </citation>
    <scope>NUCLEOTIDE SEQUENCE</scope>
    <source>
        <strain evidence="6">YG-15Mar2019-1</strain>
        <tissue evidence="6">Brain</tissue>
    </source>
</reference>
<evidence type="ECO:0000256" key="4">
    <source>
        <dbReference type="SAM" id="MobiDB-lite"/>
    </source>
</evidence>
<evidence type="ECO:0000313" key="7">
    <source>
        <dbReference type="Proteomes" id="UP001046870"/>
    </source>
</evidence>
<name>A0A9D3PPC4_MEGAT</name>
<dbReference type="InterPro" id="IPR039579">
    <property type="entry name" value="AVPI1"/>
</dbReference>
<comment type="caution">
    <text evidence="6">The sequence shown here is derived from an EMBL/GenBank/DDBJ whole genome shotgun (WGS) entry which is preliminary data.</text>
</comment>
<feature type="region of interest" description="Disordered" evidence="4">
    <location>
        <begin position="142"/>
        <end position="225"/>
    </location>
</feature>
<protein>
    <recommendedName>
        <fullName evidence="2">Arginine vasopressin-induced protein 1</fullName>
    </recommendedName>
</protein>
<dbReference type="Proteomes" id="UP001046870">
    <property type="component" value="Chromosome 16"/>
</dbReference>
<dbReference type="AlphaFoldDB" id="A0A9D3PPC4"/>
<evidence type="ECO:0000313" key="6">
    <source>
        <dbReference type="EMBL" id="KAG7462488.1"/>
    </source>
</evidence>
<feature type="region of interest" description="Disordered" evidence="4">
    <location>
        <begin position="17"/>
        <end position="63"/>
    </location>
</feature>
<sequence>MQVVKVIDRALTSFEGGARESCSEGGKTRPSRAMEAPAAPSPTVAGPSQLWQPARRRSRKVGSPNIFRGVNVRQLQRLFQRAGDQDAEQRAELVWGHGDAAELAQALVELRARRRRGGLRDGAAGATLGPKWLQAFGHLRINEGTAGSPDEDDEKDVETEPCTPNGPGVVLQGVAGSQGEASTAERSADSEQHQAAQSGSLWSRARILKQRGTKSPERYLHRIIH</sequence>
<evidence type="ECO:0000256" key="3">
    <source>
        <dbReference type="ARBA" id="ARBA00023306"/>
    </source>
</evidence>
<gene>
    <name evidence="6" type="ORF">MATL_G00185360</name>
</gene>
<dbReference type="EMBL" id="JAFDVH010000016">
    <property type="protein sequence ID" value="KAG7462488.1"/>
    <property type="molecule type" value="Genomic_DNA"/>
</dbReference>
<feature type="domain" description="Arginine vasopressin-induced protein 1/transcriptional and immune response regulator" evidence="5">
    <location>
        <begin position="38"/>
        <end position="111"/>
    </location>
</feature>
<keyword evidence="7" id="KW-1185">Reference proteome</keyword>
<feature type="compositionally biased region" description="Basic and acidic residues" evidence="4">
    <location>
        <begin position="214"/>
        <end position="225"/>
    </location>
</feature>